<dbReference type="CDD" id="cd15482">
    <property type="entry name" value="Sialidase_non-viral"/>
    <property type="match status" value="1"/>
</dbReference>
<dbReference type="Proteomes" id="UP001595872">
    <property type="component" value="Unassembled WGS sequence"/>
</dbReference>
<dbReference type="EC" id="3.2.1.18" evidence="3"/>
<organism evidence="6 7">
    <name type="scientific">Actinomadura gamaensis</name>
    <dbReference type="NCBI Taxonomy" id="1763541"/>
    <lineage>
        <taxon>Bacteria</taxon>
        <taxon>Bacillati</taxon>
        <taxon>Actinomycetota</taxon>
        <taxon>Actinomycetes</taxon>
        <taxon>Streptosporangiales</taxon>
        <taxon>Thermomonosporaceae</taxon>
        <taxon>Actinomadura</taxon>
    </lineage>
</organism>
<dbReference type="InterPro" id="IPR011040">
    <property type="entry name" value="Sialidase"/>
</dbReference>
<gene>
    <name evidence="6" type="ORF">ACFPCY_11495</name>
</gene>
<feature type="domain" description="Sialidase" evidence="5">
    <location>
        <begin position="267"/>
        <end position="550"/>
    </location>
</feature>
<evidence type="ECO:0000259" key="5">
    <source>
        <dbReference type="Pfam" id="PF13088"/>
    </source>
</evidence>
<evidence type="ECO:0000256" key="4">
    <source>
        <dbReference type="SAM" id="SignalP"/>
    </source>
</evidence>
<evidence type="ECO:0000256" key="1">
    <source>
        <dbReference type="ARBA" id="ARBA00000427"/>
    </source>
</evidence>
<dbReference type="EMBL" id="JBHSIT010000003">
    <property type="protein sequence ID" value="MFC4907947.1"/>
    <property type="molecule type" value="Genomic_DNA"/>
</dbReference>
<evidence type="ECO:0000256" key="3">
    <source>
        <dbReference type="ARBA" id="ARBA00012733"/>
    </source>
</evidence>
<keyword evidence="7" id="KW-1185">Reference proteome</keyword>
<dbReference type="Pfam" id="PF13088">
    <property type="entry name" value="BNR_2"/>
    <property type="match status" value="1"/>
</dbReference>
<reference evidence="7" key="1">
    <citation type="journal article" date="2019" name="Int. J. Syst. Evol. Microbiol.">
        <title>The Global Catalogue of Microorganisms (GCM) 10K type strain sequencing project: providing services to taxonomists for standard genome sequencing and annotation.</title>
        <authorList>
            <consortium name="The Broad Institute Genomics Platform"/>
            <consortium name="The Broad Institute Genome Sequencing Center for Infectious Disease"/>
            <person name="Wu L."/>
            <person name="Ma J."/>
        </authorList>
    </citation>
    <scope>NUCLEOTIDE SEQUENCE [LARGE SCALE GENOMIC DNA]</scope>
    <source>
        <strain evidence="7">KLKA75</strain>
    </source>
</reference>
<evidence type="ECO:0000313" key="6">
    <source>
        <dbReference type="EMBL" id="MFC4907947.1"/>
    </source>
</evidence>
<dbReference type="Gene3D" id="2.120.10.10">
    <property type="match status" value="1"/>
</dbReference>
<dbReference type="InterPro" id="IPR026856">
    <property type="entry name" value="Sialidase_fam"/>
</dbReference>
<dbReference type="InterPro" id="IPR036278">
    <property type="entry name" value="Sialidase_sf"/>
</dbReference>
<sequence>MSRRPLPPRFPFPRFPLAAASGVLLAASALLAPPAHAATAQSAVVTTDCTSGRIQETVTNRTSAATTFTLTWPGVGTWKAAVAAGDSGHFSFTRPSGTAYTFRTTTPEGFDQTDGGTLDCSGALSARAAMDCGSPHRLRLVLENHSADARTFTVAWPGGTGSPWSVAVPAGRGDDGLYWTVPDGTSYTFQISSGSWSRTLSGTSGCGVGSGRPGMNAQTVLTTSTVIDGLGKAAKSVRIPALAVTGGGTVVAVADARVDGSYDLGGGTNDIRLAMVRSTDGGATFSAPKIIAQAPTTSEGYGDPSLIVDRVTGRLFAFFTYSPKPGVGYNGSTAGDTSATATTNTHIRYITSTDDGATWSAPVDLNPSVRKSDWAGMFASSGHGIQLASGRLVQPIVYRDAGGDHAADIYSDDHGATWHDGTTAGTGVNESKAVQRATGRIAQNMRSNAGGDRWYATAADVTAPFGTSWNSGLVDPGCNGDEISYLRPASGAPGLTDVALHSNNAASSRTELTVRVSRDDGASWPHSALVKPGTAGYSTMAVMPDGSVGVLYEIGDTGGIVFARVTLPWLES</sequence>
<dbReference type="PANTHER" id="PTHR10628">
    <property type="entry name" value="SIALIDASE"/>
    <property type="match status" value="1"/>
</dbReference>
<evidence type="ECO:0000313" key="7">
    <source>
        <dbReference type="Proteomes" id="UP001595872"/>
    </source>
</evidence>
<proteinExistence type="inferred from homology"/>
<feature type="signal peptide" evidence="4">
    <location>
        <begin position="1"/>
        <end position="37"/>
    </location>
</feature>
<accession>A0ABV9TV12</accession>
<protein>
    <recommendedName>
        <fullName evidence="3">exo-alpha-sialidase</fullName>
        <ecNumber evidence="3">3.2.1.18</ecNumber>
    </recommendedName>
</protein>
<dbReference type="SUPFAM" id="SSF50939">
    <property type="entry name" value="Sialidases"/>
    <property type="match status" value="1"/>
</dbReference>
<name>A0ABV9TV12_9ACTN</name>
<comment type="catalytic activity">
    <reaction evidence="1">
        <text>Hydrolysis of alpha-(2-&gt;3)-, alpha-(2-&gt;6)-, alpha-(2-&gt;8)- glycosidic linkages of terminal sialic acid residues in oligosaccharides, glycoproteins, glycolipids, colominic acid and synthetic substrates.</text>
        <dbReference type="EC" id="3.2.1.18"/>
    </reaction>
</comment>
<keyword evidence="4" id="KW-0732">Signal</keyword>
<comment type="caution">
    <text evidence="6">The sequence shown here is derived from an EMBL/GenBank/DDBJ whole genome shotgun (WGS) entry which is preliminary data.</text>
</comment>
<comment type="similarity">
    <text evidence="2">Belongs to the glycosyl hydrolase 33 family.</text>
</comment>
<evidence type="ECO:0000256" key="2">
    <source>
        <dbReference type="ARBA" id="ARBA00009348"/>
    </source>
</evidence>
<dbReference type="PANTHER" id="PTHR10628:SF30">
    <property type="entry name" value="EXO-ALPHA-SIALIDASE"/>
    <property type="match status" value="1"/>
</dbReference>
<feature type="chain" id="PRO_5046674332" description="exo-alpha-sialidase" evidence="4">
    <location>
        <begin position="38"/>
        <end position="572"/>
    </location>
</feature>
<dbReference type="RefSeq" id="WP_378254147.1">
    <property type="nucleotide sequence ID" value="NZ_JBHSIT010000003.1"/>
</dbReference>